<dbReference type="Gene3D" id="1.10.8.720">
    <property type="entry name" value="Region D6 of dynein motor"/>
    <property type="match status" value="1"/>
</dbReference>
<dbReference type="Gene3D" id="3.10.490.20">
    <property type="match status" value="1"/>
</dbReference>
<organism evidence="4 5">
    <name type="scientific">Sinocyclocheilus grahami</name>
    <name type="common">Dianchi golden-line fish</name>
    <name type="synonym">Barbus grahami</name>
    <dbReference type="NCBI Taxonomy" id="75366"/>
    <lineage>
        <taxon>Eukaryota</taxon>
        <taxon>Metazoa</taxon>
        <taxon>Chordata</taxon>
        <taxon>Craniata</taxon>
        <taxon>Vertebrata</taxon>
        <taxon>Euteleostomi</taxon>
        <taxon>Actinopterygii</taxon>
        <taxon>Neopterygii</taxon>
        <taxon>Teleostei</taxon>
        <taxon>Ostariophysi</taxon>
        <taxon>Cypriniformes</taxon>
        <taxon>Cyprinidae</taxon>
        <taxon>Cyprininae</taxon>
        <taxon>Sinocyclocheilus</taxon>
    </lineage>
</organism>
<dbReference type="GO" id="GO:0008569">
    <property type="term" value="F:minus-end-directed microtubule motor activity"/>
    <property type="evidence" value="ECO:0007669"/>
    <property type="project" value="InterPro"/>
</dbReference>
<dbReference type="Ensembl" id="ENSSGRT00000030215.1">
    <property type="protein sequence ID" value="ENSSGRP00000028094.1"/>
    <property type="gene ID" value="ENSSGRG00000016076.1"/>
</dbReference>
<dbReference type="OMA" id="CYMAWIL"/>
<dbReference type="Proteomes" id="UP000472262">
    <property type="component" value="Unassembled WGS sequence"/>
</dbReference>
<dbReference type="FunFam" id="1.20.1270.280:FF:000006">
    <property type="entry name" value="Dynein cytoplasmic 2 heavy chain 1"/>
    <property type="match status" value="1"/>
</dbReference>
<dbReference type="GO" id="GO:0051959">
    <property type="term" value="F:dynein light intermediate chain binding"/>
    <property type="evidence" value="ECO:0007669"/>
    <property type="project" value="InterPro"/>
</dbReference>
<dbReference type="GO" id="GO:0045505">
    <property type="term" value="F:dynein intermediate chain binding"/>
    <property type="evidence" value="ECO:0007669"/>
    <property type="project" value="InterPro"/>
</dbReference>
<dbReference type="InterPro" id="IPR026983">
    <property type="entry name" value="DHC"/>
</dbReference>
<feature type="domain" description="Dynein heavy chain C-terminal" evidence="3">
    <location>
        <begin position="261"/>
        <end position="504"/>
    </location>
</feature>
<reference evidence="4" key="1">
    <citation type="submission" date="2025-08" db="UniProtKB">
        <authorList>
            <consortium name="Ensembl"/>
        </authorList>
    </citation>
    <scope>IDENTIFICATION</scope>
</reference>
<keyword evidence="5" id="KW-1185">Reference proteome</keyword>
<proteinExistence type="predicted"/>
<evidence type="ECO:0000259" key="1">
    <source>
        <dbReference type="Pfam" id="PF03028"/>
    </source>
</evidence>
<dbReference type="InterPro" id="IPR043160">
    <property type="entry name" value="Dynein_C_barrel"/>
</dbReference>
<feature type="domain" description="Dynein heavy chain AAA lid" evidence="2">
    <location>
        <begin position="108"/>
        <end position="250"/>
    </location>
</feature>
<sequence>MGQGQADVALQTLRECVRSGEWLCLKNLHLVTAWLPLLEKELNSMKPKAGFRVWLTAEVHAKFTPILLQSSLKVTYEAPPGLKKNLKRTYESWSAEQISKGGHLTRAQSLLCLAWFHAVCQERRNYIPQGWTKFYEFSLSDLRAGFEIIDRLFEGGKAFQWEFVHGLLENAIYGGRIDNVCDLRVLRSYLQQFFNAQLLSQSHTHSRVKKTHAFPAQIHLPNSCSIVDYRAVVDALPEDDRPSFFGLPANIERSAQRIISSQVISQLRILSRSVAAGSKFDREIWSNALSPVLNLWKRLNQGSSLIHQKVAPPSEGVGSPILSFVQLEQFNAVRLVHSIHQSLASLSKVIRGTSLLTADVHKLATALLNQECPLSWQNKWEGPEDPMQYLRAVVSRALAIQGWVERAERGGLLSEMLDLSELFHPDTFLNALRQETARLMSCSMDSLKFVTSWRGQIAEAKLQVKVGGLQLEGCAFDGNRLAESHHDSPSVSAVPACYMAWILQVTHTHTHTHTHFLL</sequence>
<evidence type="ECO:0000259" key="2">
    <source>
        <dbReference type="Pfam" id="PF18198"/>
    </source>
</evidence>
<dbReference type="InterPro" id="IPR004273">
    <property type="entry name" value="Dynein_heavy_D6_P-loop"/>
</dbReference>
<reference evidence="4" key="2">
    <citation type="submission" date="2025-09" db="UniProtKB">
        <authorList>
            <consortium name="Ensembl"/>
        </authorList>
    </citation>
    <scope>IDENTIFICATION</scope>
</reference>
<name>A0A672LPZ6_SINGR</name>
<evidence type="ECO:0008006" key="6">
    <source>
        <dbReference type="Google" id="ProtNLM"/>
    </source>
</evidence>
<protein>
    <recommendedName>
        <fullName evidence="6">Dynein cytoplasmic 2 heavy chain 1</fullName>
    </recommendedName>
</protein>
<dbReference type="Pfam" id="PF18198">
    <property type="entry name" value="AAA_lid_11"/>
    <property type="match status" value="1"/>
</dbReference>
<accession>A0A672LPZ6</accession>
<dbReference type="InterPro" id="IPR042219">
    <property type="entry name" value="AAA_lid_11_sf"/>
</dbReference>
<dbReference type="AlphaFoldDB" id="A0A672LPZ6"/>
<dbReference type="InParanoid" id="A0A672LPZ6"/>
<dbReference type="InterPro" id="IPR041658">
    <property type="entry name" value="AAA_lid_11"/>
</dbReference>
<evidence type="ECO:0000259" key="3">
    <source>
        <dbReference type="Pfam" id="PF18199"/>
    </source>
</evidence>
<dbReference type="FunFam" id="1.10.8.720:FF:000006">
    <property type="entry name" value="cytoplasmic dynein 2 heavy chain 1"/>
    <property type="match status" value="1"/>
</dbReference>
<dbReference type="GO" id="GO:0007018">
    <property type="term" value="P:microtubule-based movement"/>
    <property type="evidence" value="ECO:0007669"/>
    <property type="project" value="InterPro"/>
</dbReference>
<dbReference type="GO" id="GO:0030286">
    <property type="term" value="C:dynein complex"/>
    <property type="evidence" value="ECO:0007669"/>
    <property type="project" value="InterPro"/>
</dbReference>
<dbReference type="Gene3D" id="1.20.1270.280">
    <property type="match status" value="1"/>
</dbReference>
<dbReference type="InterPro" id="IPR041228">
    <property type="entry name" value="Dynein_C"/>
</dbReference>
<dbReference type="InterPro" id="IPR027417">
    <property type="entry name" value="P-loop_NTPase"/>
</dbReference>
<dbReference type="PANTHER" id="PTHR45703">
    <property type="entry name" value="DYNEIN HEAVY CHAIN"/>
    <property type="match status" value="1"/>
</dbReference>
<dbReference type="Pfam" id="PF18199">
    <property type="entry name" value="Dynein_C"/>
    <property type="match status" value="1"/>
</dbReference>
<evidence type="ECO:0000313" key="5">
    <source>
        <dbReference type="Proteomes" id="UP000472262"/>
    </source>
</evidence>
<evidence type="ECO:0000313" key="4">
    <source>
        <dbReference type="Ensembl" id="ENSSGRP00000028094.1"/>
    </source>
</evidence>
<dbReference type="Pfam" id="PF03028">
    <property type="entry name" value="Dynein_heavy"/>
    <property type="match status" value="1"/>
</dbReference>
<dbReference type="PANTHER" id="PTHR45703:SF22">
    <property type="entry name" value="DYNEIN CYTOPLASMIC 2 HEAVY CHAIN 1"/>
    <property type="match status" value="1"/>
</dbReference>
<dbReference type="Gene3D" id="3.40.50.300">
    <property type="entry name" value="P-loop containing nucleotide triphosphate hydrolases"/>
    <property type="match status" value="1"/>
</dbReference>
<feature type="domain" description="Dynein heavy chain region D6 P-loop" evidence="1">
    <location>
        <begin position="1"/>
        <end position="75"/>
    </location>
</feature>